<dbReference type="AlphaFoldDB" id="A0A375A6R0"/>
<reference evidence="1 2" key="1">
    <citation type="submission" date="2016-09" db="EMBL/GenBank/DDBJ databases">
        <authorList>
            <person name="Reverchon S."/>
            <person name="Nasser W."/>
            <person name="Leonard S."/>
            <person name="Brochier C."/>
            <person name="Duprey A."/>
        </authorList>
    </citation>
    <scope>NUCLEOTIDE SEQUENCE [LARGE SCALE GENOMIC DNA]</scope>
    <source>
        <strain evidence="1 2">174/2</strain>
    </source>
</reference>
<dbReference type="EMBL" id="LT615367">
    <property type="protein sequence ID" value="SLM61606.1"/>
    <property type="molecule type" value="Genomic_DNA"/>
</dbReference>
<keyword evidence="2" id="KW-1185">Reference proteome</keyword>
<name>A0A375A6R0_9GAMM</name>
<dbReference type="KEGG" id="daq:DAQ1742_00512"/>
<gene>
    <name evidence="1" type="ORF">DAQ1742_00512</name>
</gene>
<sequence length="277" mass="31803">MEKHTRICSFSIRKTTLEALDGYAAARGKRSRSELVSELLDFAIDQKRHQHDEENIPGDGIIPEKISIKWYESLYFNSLRDYFYSGDCWFEIRLHGISVSEEGEIEEYDSLVDKLNEFYEGLINDLNVKLGKDSDLARTFIGAIKSDDVKILAVRVRGTQEYIPGVGPVCNVVYAVTLVNVKENTHSKDHFYLDYHAIQVLDVREIGRAPLSTLVRKKNKQLAPGYLYWMPITIFQNKMLVMGVRRRALSDQAIALVKIDDVIMVTNQAIRVKKNRK</sequence>
<proteinExistence type="predicted"/>
<organism evidence="1 2">
    <name type="scientific">Dickeya aquatica</name>
    <dbReference type="NCBI Taxonomy" id="1401087"/>
    <lineage>
        <taxon>Bacteria</taxon>
        <taxon>Pseudomonadati</taxon>
        <taxon>Pseudomonadota</taxon>
        <taxon>Gammaproteobacteria</taxon>
        <taxon>Enterobacterales</taxon>
        <taxon>Pectobacteriaceae</taxon>
        <taxon>Dickeya</taxon>
    </lineage>
</organism>
<accession>A0A375A6R0</accession>
<protein>
    <submittedName>
        <fullName evidence="1">Uncharacterized protein</fullName>
    </submittedName>
</protein>
<evidence type="ECO:0000313" key="2">
    <source>
        <dbReference type="Proteomes" id="UP000294820"/>
    </source>
</evidence>
<evidence type="ECO:0000313" key="1">
    <source>
        <dbReference type="EMBL" id="SLM61606.1"/>
    </source>
</evidence>
<dbReference type="Proteomes" id="UP000294820">
    <property type="component" value="Chromosome 1"/>
</dbReference>